<proteinExistence type="predicted"/>
<reference evidence="2" key="1">
    <citation type="journal article" date="2019" name="Genome Biol. Evol.">
        <title>Nephromyces represents a diverse and novel lineage of the Apicomplexa that has retained apicoplasts.</title>
        <authorList>
            <person name="Munoz-Gomez S.A."/>
            <person name="Durnin K."/>
            <person name="Eme L."/>
            <person name="Paight C."/>
            <person name="Lane C.E."/>
            <person name="Saffo M.B."/>
            <person name="Slamovits C.H."/>
        </authorList>
    </citation>
    <scope>NUCLEOTIDE SEQUENCE</scope>
    <source>
        <strain evidence="2">688</strain>
    </source>
</reference>
<protein>
    <submittedName>
        <fullName evidence="2">Uncharacterized protein</fullName>
    </submittedName>
</protein>
<organism evidence="2">
    <name type="scientific">Nephromyces sp. ex Molgula occidentalis</name>
    <dbReference type="NCBI Taxonomy" id="2544991"/>
    <lineage>
        <taxon>Eukaryota</taxon>
        <taxon>Sar</taxon>
        <taxon>Alveolata</taxon>
        <taxon>Apicomplexa</taxon>
        <taxon>Aconoidasida</taxon>
        <taxon>Nephromycida</taxon>
        <taxon>Nephromyces</taxon>
    </lineage>
</organism>
<sequence>MKLFFNFNSFKKHFILYSNKYNINFWLQFYLLKLWIFKYSKY</sequence>
<keyword evidence="1" id="KW-0812">Transmembrane</keyword>
<evidence type="ECO:0000313" key="2">
    <source>
        <dbReference type="EMBL" id="QEM01852.1"/>
    </source>
</evidence>
<name>A0A5C1H896_9APIC</name>
<accession>A0A5C1H896</accession>
<keyword evidence="1" id="KW-1133">Transmembrane helix</keyword>
<keyword evidence="1" id="KW-0472">Membrane</keyword>
<dbReference type="EMBL" id="MK573209">
    <property type="protein sequence ID" value="QEM01852.1"/>
    <property type="molecule type" value="Genomic_DNA"/>
</dbReference>
<evidence type="ECO:0000256" key="1">
    <source>
        <dbReference type="SAM" id="Phobius"/>
    </source>
</evidence>
<gene>
    <name evidence="2" type="primary">orf53</name>
</gene>
<feature type="transmembrane region" description="Helical" evidence="1">
    <location>
        <begin position="21"/>
        <end position="37"/>
    </location>
</feature>
<dbReference type="AlphaFoldDB" id="A0A5C1H896"/>